<protein>
    <submittedName>
        <fullName evidence="6">Epimerase</fullName>
    </submittedName>
</protein>
<dbReference type="InterPro" id="IPR036291">
    <property type="entry name" value="NAD(P)-bd_dom_sf"/>
</dbReference>
<keyword evidence="2" id="KW-0210">Decarboxylase</keyword>
<evidence type="ECO:0000259" key="5">
    <source>
        <dbReference type="Pfam" id="PF01370"/>
    </source>
</evidence>
<evidence type="ECO:0000256" key="3">
    <source>
        <dbReference type="ARBA" id="ARBA00023027"/>
    </source>
</evidence>
<dbReference type="InterPro" id="IPR001509">
    <property type="entry name" value="Epimerase_deHydtase"/>
</dbReference>
<sequence>MKSSQEIIFEDIKWVIEKTDFSPLAGKRILLTGANGLIGSYFAHLFHYLNENLKIGLKADLITRSEISPKSRIYYLKNSPHLKIIQKDLSQYNVYTEPYDYVIHSAGYATPAAFLKEPLQTIDVNYIGLKSIFESFVKINPQARILYLSSSEIYGMPTPENFPTPETYAGNSSVTSTRACYVESKRLAEVITLHYVKAYGLAAKIARPALSYGPGMTFDDERVIGQFMKKANEKKVIDMIDDGRDLRCFCYLSDVLRQLVNVLLFAKDTIYNVGFSEEVSIRQLAGIIGELTGAKVIPGPGKTTAVIDAPSRVHLNLSKIQNEFGFKPAISLKEGLQRTIDWNLSRITELNDLVLS</sequence>
<proteinExistence type="predicted"/>
<dbReference type="GO" id="GO:0070403">
    <property type="term" value="F:NAD+ binding"/>
    <property type="evidence" value="ECO:0007669"/>
    <property type="project" value="InterPro"/>
</dbReference>
<evidence type="ECO:0000256" key="1">
    <source>
        <dbReference type="ARBA" id="ARBA00001911"/>
    </source>
</evidence>
<dbReference type="Pfam" id="PF01370">
    <property type="entry name" value="Epimerase"/>
    <property type="match status" value="1"/>
</dbReference>
<dbReference type="PANTHER" id="PTHR43078:SF6">
    <property type="entry name" value="UDP-GLUCURONIC ACID DECARBOXYLASE 1"/>
    <property type="match status" value="1"/>
</dbReference>
<dbReference type="GO" id="GO:0042732">
    <property type="term" value="P:D-xylose metabolic process"/>
    <property type="evidence" value="ECO:0007669"/>
    <property type="project" value="InterPro"/>
</dbReference>
<evidence type="ECO:0000313" key="6">
    <source>
        <dbReference type="EMBL" id="PIU99068.1"/>
    </source>
</evidence>
<comment type="cofactor">
    <cofactor evidence="1">
        <name>NAD(+)</name>
        <dbReference type="ChEBI" id="CHEBI:57540"/>
    </cofactor>
</comment>
<dbReference type="GO" id="GO:0048040">
    <property type="term" value="F:UDP-glucuronate decarboxylase activity"/>
    <property type="evidence" value="ECO:0007669"/>
    <property type="project" value="TreeGrafter"/>
</dbReference>
<dbReference type="AlphaFoldDB" id="A0A2M7B7K6"/>
<evidence type="ECO:0000256" key="2">
    <source>
        <dbReference type="ARBA" id="ARBA00022793"/>
    </source>
</evidence>
<name>A0A2M7B7K6_9BACT</name>
<dbReference type="GO" id="GO:0005737">
    <property type="term" value="C:cytoplasm"/>
    <property type="evidence" value="ECO:0007669"/>
    <property type="project" value="TreeGrafter"/>
</dbReference>
<dbReference type="SUPFAM" id="SSF51735">
    <property type="entry name" value="NAD(P)-binding Rossmann-fold domains"/>
    <property type="match status" value="1"/>
</dbReference>
<accession>A0A2M7B7K6</accession>
<dbReference type="PANTHER" id="PTHR43078">
    <property type="entry name" value="UDP-GLUCURONIC ACID DECARBOXYLASE-RELATED"/>
    <property type="match status" value="1"/>
</dbReference>
<feature type="domain" description="NAD-dependent epimerase/dehydratase" evidence="5">
    <location>
        <begin position="29"/>
        <end position="274"/>
    </location>
</feature>
<comment type="caution">
    <text evidence="6">The sequence shown here is derived from an EMBL/GenBank/DDBJ whole genome shotgun (WGS) entry which is preliminary data.</text>
</comment>
<keyword evidence="3" id="KW-0520">NAD</keyword>
<dbReference type="Proteomes" id="UP000230131">
    <property type="component" value="Unassembled WGS sequence"/>
</dbReference>
<evidence type="ECO:0000313" key="7">
    <source>
        <dbReference type="Proteomes" id="UP000230131"/>
    </source>
</evidence>
<organism evidence="6 7">
    <name type="scientific">Candidatus Wolfebacteria bacterium CG03_land_8_20_14_0_80_36_15</name>
    <dbReference type="NCBI Taxonomy" id="1975067"/>
    <lineage>
        <taxon>Bacteria</taxon>
        <taxon>Candidatus Wolfeibacteriota</taxon>
    </lineage>
</organism>
<dbReference type="EMBL" id="PEVH01000053">
    <property type="protein sequence ID" value="PIU99068.1"/>
    <property type="molecule type" value="Genomic_DNA"/>
</dbReference>
<dbReference type="Gene3D" id="3.40.50.720">
    <property type="entry name" value="NAD(P)-binding Rossmann-like Domain"/>
    <property type="match status" value="1"/>
</dbReference>
<keyword evidence="4" id="KW-0456">Lyase</keyword>
<dbReference type="InterPro" id="IPR044516">
    <property type="entry name" value="UXS-like"/>
</dbReference>
<evidence type="ECO:0000256" key="4">
    <source>
        <dbReference type="ARBA" id="ARBA00023239"/>
    </source>
</evidence>
<gene>
    <name evidence="6" type="ORF">COS59_01740</name>
</gene>
<reference evidence="7" key="1">
    <citation type="submission" date="2017-09" db="EMBL/GenBank/DDBJ databases">
        <title>Depth-based differentiation of microbial function through sediment-hosted aquifers and enrichment of novel symbionts in the deep terrestrial subsurface.</title>
        <authorList>
            <person name="Probst A.J."/>
            <person name="Ladd B."/>
            <person name="Jarett J.K."/>
            <person name="Geller-Mcgrath D.E."/>
            <person name="Sieber C.M.K."/>
            <person name="Emerson J.B."/>
            <person name="Anantharaman K."/>
            <person name="Thomas B.C."/>
            <person name="Malmstrom R."/>
            <person name="Stieglmeier M."/>
            <person name="Klingl A."/>
            <person name="Woyke T."/>
            <person name="Ryan C.M."/>
            <person name="Banfield J.F."/>
        </authorList>
    </citation>
    <scope>NUCLEOTIDE SEQUENCE [LARGE SCALE GENOMIC DNA]</scope>
</reference>